<evidence type="ECO:0000256" key="2">
    <source>
        <dbReference type="ARBA" id="ARBA00022692"/>
    </source>
</evidence>
<feature type="transmembrane region" description="Helical" evidence="5">
    <location>
        <begin position="42"/>
        <end position="62"/>
    </location>
</feature>
<evidence type="ECO:0000256" key="5">
    <source>
        <dbReference type="SAM" id="Phobius"/>
    </source>
</evidence>
<evidence type="ECO:0000313" key="7">
    <source>
        <dbReference type="Proteomes" id="UP000264541"/>
    </source>
</evidence>
<evidence type="ECO:0008006" key="8">
    <source>
        <dbReference type="Google" id="ProtNLM"/>
    </source>
</evidence>
<organism evidence="6 7">
    <name type="scientific">Peribacillus saganii</name>
    <dbReference type="NCBI Taxonomy" id="2303992"/>
    <lineage>
        <taxon>Bacteria</taxon>
        <taxon>Bacillati</taxon>
        <taxon>Bacillota</taxon>
        <taxon>Bacilli</taxon>
        <taxon>Bacillales</taxon>
        <taxon>Bacillaceae</taxon>
        <taxon>Peribacillus</taxon>
    </lineage>
</organism>
<accession>A0A372LNU7</accession>
<dbReference type="Proteomes" id="UP000264541">
    <property type="component" value="Unassembled WGS sequence"/>
</dbReference>
<name>A0A372LNU7_9BACI</name>
<dbReference type="Pfam" id="PF09685">
    <property type="entry name" value="MamF_MmsF"/>
    <property type="match status" value="1"/>
</dbReference>
<sequence length="106" mass="11458">MDTRKVMAGLSYLSVLFAPFVVPIIIFFVAQEEFVKAHAKKAFLSHLIPLVAFPIIGLSIFADIASVNSGGEVPIFLIIAMIVSGLIGFAVTIWNLVKGIKILISK</sequence>
<protein>
    <recommendedName>
        <fullName evidence="8">DUF4870 domain-containing protein</fullName>
    </recommendedName>
</protein>
<evidence type="ECO:0000256" key="3">
    <source>
        <dbReference type="ARBA" id="ARBA00022989"/>
    </source>
</evidence>
<feature type="transmembrane region" description="Helical" evidence="5">
    <location>
        <begin position="74"/>
        <end position="97"/>
    </location>
</feature>
<keyword evidence="4 5" id="KW-0472">Membrane</keyword>
<dbReference type="EMBL" id="QVTE01000026">
    <property type="protein sequence ID" value="RFU69372.1"/>
    <property type="molecule type" value="Genomic_DNA"/>
</dbReference>
<dbReference type="InterPro" id="IPR019109">
    <property type="entry name" value="MamF_MmsF"/>
</dbReference>
<dbReference type="OrthoDB" id="2328241at2"/>
<gene>
    <name evidence="6" type="ORF">D0469_09890</name>
</gene>
<reference evidence="6 7" key="1">
    <citation type="submission" date="2018-08" db="EMBL/GenBank/DDBJ databases">
        <title>Bacillus chawlae sp. nov., Bacillus glennii sp. nov., and Bacillus saganii sp. nov. Isolated from the Vehicle Assembly Building at Kennedy Space Center where the Viking Spacecraft were Assembled.</title>
        <authorList>
            <person name="Seuylemezian A."/>
            <person name="Vaishampayan P."/>
        </authorList>
    </citation>
    <scope>NUCLEOTIDE SEQUENCE [LARGE SCALE GENOMIC DNA]</scope>
    <source>
        <strain evidence="6 7">V47-23a</strain>
    </source>
</reference>
<dbReference type="AlphaFoldDB" id="A0A372LNU7"/>
<comment type="caution">
    <text evidence="6">The sequence shown here is derived from an EMBL/GenBank/DDBJ whole genome shotgun (WGS) entry which is preliminary data.</text>
</comment>
<evidence type="ECO:0000256" key="4">
    <source>
        <dbReference type="ARBA" id="ARBA00023136"/>
    </source>
</evidence>
<feature type="transmembrane region" description="Helical" evidence="5">
    <location>
        <begin position="6"/>
        <end position="30"/>
    </location>
</feature>
<keyword evidence="3 5" id="KW-1133">Transmembrane helix</keyword>
<evidence type="ECO:0000256" key="1">
    <source>
        <dbReference type="ARBA" id="ARBA00004141"/>
    </source>
</evidence>
<keyword evidence="7" id="KW-1185">Reference proteome</keyword>
<proteinExistence type="predicted"/>
<evidence type="ECO:0000313" key="6">
    <source>
        <dbReference type="EMBL" id="RFU69372.1"/>
    </source>
</evidence>
<keyword evidence="2 5" id="KW-0812">Transmembrane</keyword>
<comment type="subcellular location">
    <subcellularLocation>
        <location evidence="1">Membrane</location>
        <topology evidence="1">Multi-pass membrane protein</topology>
    </subcellularLocation>
</comment>
<dbReference type="RefSeq" id="WP_117326580.1">
    <property type="nucleotide sequence ID" value="NZ_QVTE01000026.1"/>
</dbReference>